<dbReference type="EMBL" id="BFAA01000158">
    <property type="protein sequence ID" value="GCB67766.1"/>
    <property type="molecule type" value="Genomic_DNA"/>
</dbReference>
<proteinExistence type="predicted"/>
<evidence type="ECO:0000313" key="1">
    <source>
        <dbReference type="EMBL" id="GCB67766.1"/>
    </source>
</evidence>
<accession>A0A401P3V3</accession>
<organism evidence="1 2">
    <name type="scientific">Scyliorhinus torazame</name>
    <name type="common">Cloudy catshark</name>
    <name type="synonym">Catulus torazame</name>
    <dbReference type="NCBI Taxonomy" id="75743"/>
    <lineage>
        <taxon>Eukaryota</taxon>
        <taxon>Metazoa</taxon>
        <taxon>Chordata</taxon>
        <taxon>Craniata</taxon>
        <taxon>Vertebrata</taxon>
        <taxon>Chondrichthyes</taxon>
        <taxon>Elasmobranchii</taxon>
        <taxon>Galeomorphii</taxon>
        <taxon>Galeoidea</taxon>
        <taxon>Carcharhiniformes</taxon>
        <taxon>Scyliorhinidae</taxon>
        <taxon>Scyliorhinus</taxon>
    </lineage>
</organism>
<gene>
    <name evidence="1" type="ORF">scyTo_0000766</name>
</gene>
<keyword evidence="2" id="KW-1185">Reference proteome</keyword>
<dbReference type="AlphaFoldDB" id="A0A401P3V3"/>
<comment type="caution">
    <text evidence="1">The sequence shown here is derived from an EMBL/GenBank/DDBJ whole genome shotgun (WGS) entry which is preliminary data.</text>
</comment>
<evidence type="ECO:0000313" key="2">
    <source>
        <dbReference type="Proteomes" id="UP000288216"/>
    </source>
</evidence>
<dbReference type="Proteomes" id="UP000288216">
    <property type="component" value="Unassembled WGS sequence"/>
</dbReference>
<name>A0A401P3V3_SCYTO</name>
<protein>
    <submittedName>
        <fullName evidence="1">Uncharacterized protein</fullName>
    </submittedName>
</protein>
<sequence>MRGPPSREGKLIGAPQSLFALIILSVLWEAELYRVLAMWLQHPLQSTDIQFSNDKQLNYTPVLTWIGSLPAFIYWTVNSHAGQENA</sequence>
<reference evidence="1 2" key="1">
    <citation type="journal article" date="2018" name="Nat. Ecol. Evol.">
        <title>Shark genomes provide insights into elasmobranch evolution and the origin of vertebrates.</title>
        <authorList>
            <person name="Hara Y"/>
            <person name="Yamaguchi K"/>
            <person name="Onimaru K"/>
            <person name="Kadota M"/>
            <person name="Koyanagi M"/>
            <person name="Keeley SD"/>
            <person name="Tatsumi K"/>
            <person name="Tanaka K"/>
            <person name="Motone F"/>
            <person name="Kageyama Y"/>
            <person name="Nozu R"/>
            <person name="Adachi N"/>
            <person name="Nishimura O"/>
            <person name="Nakagawa R"/>
            <person name="Tanegashima C"/>
            <person name="Kiyatake I"/>
            <person name="Matsumoto R"/>
            <person name="Murakumo K"/>
            <person name="Nishida K"/>
            <person name="Terakita A"/>
            <person name="Kuratani S"/>
            <person name="Sato K"/>
            <person name="Hyodo S Kuraku.S."/>
        </authorList>
    </citation>
    <scope>NUCLEOTIDE SEQUENCE [LARGE SCALE GENOMIC DNA]</scope>
</reference>